<dbReference type="Proteomes" id="UP000663722">
    <property type="component" value="Chromosome"/>
</dbReference>
<proteinExistence type="predicted"/>
<sequence>MIFLKAVRIMERRIFGLPPKHSSVVHMPDGTTVTDSCVFVKVYMKVSEVN</sequence>
<evidence type="ECO:0000313" key="1">
    <source>
        <dbReference type="EMBL" id="QTA90781.1"/>
    </source>
</evidence>
<reference evidence="1" key="1">
    <citation type="journal article" date="2021" name="Microb. Physiol.">
        <title>Proteogenomic Insights into the Physiology of Marine, Sulfate-Reducing, Filamentous Desulfonema limicola and Desulfonema magnum.</title>
        <authorList>
            <person name="Schnaars V."/>
            <person name="Wohlbrand L."/>
            <person name="Scheve S."/>
            <person name="Hinrichs C."/>
            <person name="Reinhardt R."/>
            <person name="Rabus R."/>
        </authorList>
    </citation>
    <scope>NUCLEOTIDE SEQUENCE</scope>
    <source>
        <strain evidence="1">4be13</strain>
    </source>
</reference>
<name>A0A975BSB7_9BACT</name>
<dbReference type="KEGG" id="dmm:dnm_068420"/>
<accession>A0A975BSB7</accession>
<protein>
    <submittedName>
        <fullName evidence="1">Uncharacterized protein</fullName>
    </submittedName>
</protein>
<organism evidence="1 2">
    <name type="scientific">Desulfonema magnum</name>
    <dbReference type="NCBI Taxonomy" id="45655"/>
    <lineage>
        <taxon>Bacteria</taxon>
        <taxon>Pseudomonadati</taxon>
        <taxon>Thermodesulfobacteriota</taxon>
        <taxon>Desulfobacteria</taxon>
        <taxon>Desulfobacterales</taxon>
        <taxon>Desulfococcaceae</taxon>
        <taxon>Desulfonema</taxon>
    </lineage>
</organism>
<gene>
    <name evidence="1" type="ORF">dnm_068420</name>
</gene>
<dbReference type="AlphaFoldDB" id="A0A975BSB7"/>
<dbReference type="EMBL" id="CP061800">
    <property type="protein sequence ID" value="QTA90781.1"/>
    <property type="molecule type" value="Genomic_DNA"/>
</dbReference>
<evidence type="ECO:0000313" key="2">
    <source>
        <dbReference type="Proteomes" id="UP000663722"/>
    </source>
</evidence>
<keyword evidence="2" id="KW-1185">Reference proteome</keyword>